<dbReference type="Gene3D" id="3.40.50.10300">
    <property type="entry name" value="CoaB-like"/>
    <property type="match status" value="1"/>
</dbReference>
<comment type="catalytic activity">
    <reaction evidence="3">
        <text>(R)-4'-phosphopantothenate + L-cysteine + CTP = N-[(R)-4-phosphopantothenoyl]-L-cysteine + CMP + diphosphate + H(+)</text>
        <dbReference type="Rhea" id="RHEA:19397"/>
        <dbReference type="ChEBI" id="CHEBI:10986"/>
        <dbReference type="ChEBI" id="CHEBI:15378"/>
        <dbReference type="ChEBI" id="CHEBI:33019"/>
        <dbReference type="ChEBI" id="CHEBI:35235"/>
        <dbReference type="ChEBI" id="CHEBI:37563"/>
        <dbReference type="ChEBI" id="CHEBI:59458"/>
        <dbReference type="ChEBI" id="CHEBI:60377"/>
    </reaction>
    <physiologicalReaction direction="left-to-right" evidence="3">
        <dbReference type="Rhea" id="RHEA:19398"/>
    </physiologicalReaction>
</comment>
<protein>
    <recommendedName>
        <fullName evidence="6">Phosphopantothenate--cysteine ligase</fullName>
        <ecNumber evidence="5">6.3.2.51</ecNumber>
    </recommendedName>
    <alternativeName>
        <fullName evidence="7">Phosphopantothenoylcysteine synthetase</fullName>
    </alternativeName>
</protein>
<dbReference type="InterPro" id="IPR007085">
    <property type="entry name" value="DNA/pantothenate-metab_flavo_C"/>
</dbReference>
<dbReference type="Pfam" id="PF04127">
    <property type="entry name" value="DFP"/>
    <property type="match status" value="2"/>
</dbReference>
<feature type="domain" description="DNA/pantothenate metabolism flavoprotein C-terminal" evidence="8">
    <location>
        <begin position="180"/>
        <end position="299"/>
    </location>
</feature>
<evidence type="ECO:0000256" key="1">
    <source>
        <dbReference type="ARBA" id="ARBA00005703"/>
    </source>
</evidence>
<sequence>MPSLSHQVMANPRVSSIDGKLAEEFAVPCHVDEVKEKMAAFASLHAAAGRRVVLITSGGTKVPLESRTVRFLDNFSSGRRGASSAEYFMDSGYAVIFLHRHRSLYPYTRVFSTINMLDALMFRGEEEASSGEVVVNQQVLPNIAKALKRYQEVKEGNLLLPIEFSTLSEYLHLLKAAAQALSAIGPMAMFYLAAAVSDFYIPASEMPEHKIQSSNGPLQLSLNMVPKILSPLVKDWAPQAFVISFKLETDASILLDKARRALDTYRHQAVVANVLDSRRGYVVVVTPETQAELIISEEDAKNEVEIEERIVSNLTSAHDKFITQQGG</sequence>
<organism evidence="9 10">
    <name type="scientific">Champsocephalus gunnari</name>
    <name type="common">Mackerel icefish</name>
    <dbReference type="NCBI Taxonomy" id="52237"/>
    <lineage>
        <taxon>Eukaryota</taxon>
        <taxon>Metazoa</taxon>
        <taxon>Chordata</taxon>
        <taxon>Craniata</taxon>
        <taxon>Vertebrata</taxon>
        <taxon>Euteleostomi</taxon>
        <taxon>Actinopterygii</taxon>
        <taxon>Neopterygii</taxon>
        <taxon>Teleostei</taxon>
        <taxon>Neoteleostei</taxon>
        <taxon>Acanthomorphata</taxon>
        <taxon>Eupercaria</taxon>
        <taxon>Perciformes</taxon>
        <taxon>Notothenioidei</taxon>
        <taxon>Channichthyidae</taxon>
        <taxon>Champsocephalus</taxon>
    </lineage>
</organism>
<name>A0AAN8E5J9_CHAGU</name>
<evidence type="ECO:0000256" key="5">
    <source>
        <dbReference type="ARBA" id="ARBA00066585"/>
    </source>
</evidence>
<evidence type="ECO:0000313" key="10">
    <source>
        <dbReference type="Proteomes" id="UP001331515"/>
    </source>
</evidence>
<dbReference type="GO" id="GO:0015937">
    <property type="term" value="P:coenzyme A biosynthetic process"/>
    <property type="evidence" value="ECO:0007669"/>
    <property type="project" value="UniProtKB-ARBA"/>
</dbReference>
<comment type="function">
    <text evidence="4">Catalyzes the second step in the biosynthesis of coenzyme A from vitamin B5, where cysteine is conjugated to 4'-phosphopantothenate to form 4-phosphopantothenoylcysteine. Has a preference for ATP over CTP as a cosubstrate.</text>
</comment>
<evidence type="ECO:0000256" key="7">
    <source>
        <dbReference type="ARBA" id="ARBA00080986"/>
    </source>
</evidence>
<dbReference type="EC" id="6.3.2.51" evidence="5"/>
<dbReference type="AlphaFoldDB" id="A0AAN8E5J9"/>
<evidence type="ECO:0000256" key="6">
    <source>
        <dbReference type="ARBA" id="ARBA00068949"/>
    </source>
</evidence>
<evidence type="ECO:0000256" key="3">
    <source>
        <dbReference type="ARBA" id="ARBA00052332"/>
    </source>
</evidence>
<dbReference type="PANTHER" id="PTHR12290">
    <property type="entry name" value="CORNICHON-RELATED"/>
    <property type="match status" value="1"/>
</dbReference>
<dbReference type="GO" id="GO:0004632">
    <property type="term" value="F:phosphopantothenate--cysteine ligase activity"/>
    <property type="evidence" value="ECO:0007669"/>
    <property type="project" value="UniProtKB-ARBA"/>
</dbReference>
<reference evidence="9 10" key="1">
    <citation type="journal article" date="2023" name="Mol. Biol. Evol.">
        <title>Genomics of Secondarily Temperate Adaptation in the Only Non-Antarctic Icefish.</title>
        <authorList>
            <person name="Rivera-Colon A.G."/>
            <person name="Rayamajhi N."/>
            <person name="Minhas B.F."/>
            <person name="Madrigal G."/>
            <person name="Bilyk K.T."/>
            <person name="Yoon V."/>
            <person name="Hune M."/>
            <person name="Gregory S."/>
            <person name="Cheng C.H.C."/>
            <person name="Catchen J.M."/>
        </authorList>
    </citation>
    <scope>NUCLEOTIDE SEQUENCE [LARGE SCALE GENOMIC DNA]</scope>
    <source>
        <tissue evidence="9">White muscle</tissue>
    </source>
</reference>
<dbReference type="EMBL" id="JAURVH010001514">
    <property type="protein sequence ID" value="KAK5934150.1"/>
    <property type="molecule type" value="Genomic_DNA"/>
</dbReference>
<comment type="similarity">
    <text evidence="1">Belongs to the PPC synthetase family.</text>
</comment>
<dbReference type="SUPFAM" id="SSF102645">
    <property type="entry name" value="CoaB-like"/>
    <property type="match status" value="1"/>
</dbReference>
<dbReference type="Proteomes" id="UP001331515">
    <property type="component" value="Unassembled WGS sequence"/>
</dbReference>
<gene>
    <name evidence="9" type="ORF">CgunFtcFv8_014569</name>
</gene>
<evidence type="ECO:0000259" key="8">
    <source>
        <dbReference type="Pfam" id="PF04127"/>
    </source>
</evidence>
<proteinExistence type="inferred from homology"/>
<comment type="caution">
    <text evidence="9">The sequence shown here is derived from an EMBL/GenBank/DDBJ whole genome shotgun (WGS) entry which is preliminary data.</text>
</comment>
<evidence type="ECO:0000313" key="9">
    <source>
        <dbReference type="EMBL" id="KAK5934150.1"/>
    </source>
</evidence>
<feature type="domain" description="DNA/pantothenate metabolism flavoprotein C-terminal" evidence="8">
    <location>
        <begin position="51"/>
        <end position="108"/>
    </location>
</feature>
<accession>A0AAN8E5J9</accession>
<evidence type="ECO:0000256" key="2">
    <source>
        <dbReference type="ARBA" id="ARBA00051127"/>
    </source>
</evidence>
<evidence type="ECO:0000256" key="4">
    <source>
        <dbReference type="ARBA" id="ARBA00060296"/>
    </source>
</evidence>
<comment type="catalytic activity">
    <reaction evidence="2">
        <text>(R)-4'-phosphopantothenate + L-cysteine + ATP = N-[(R)-4-phosphopantothenoyl]-L-cysteine + AMP + diphosphate + H(+)</text>
        <dbReference type="Rhea" id="RHEA:25156"/>
        <dbReference type="ChEBI" id="CHEBI:10986"/>
        <dbReference type="ChEBI" id="CHEBI:15378"/>
        <dbReference type="ChEBI" id="CHEBI:30616"/>
        <dbReference type="ChEBI" id="CHEBI:33019"/>
        <dbReference type="ChEBI" id="CHEBI:35235"/>
        <dbReference type="ChEBI" id="CHEBI:59458"/>
        <dbReference type="ChEBI" id="CHEBI:456215"/>
        <dbReference type="EC" id="6.3.2.51"/>
    </reaction>
    <physiologicalReaction direction="left-to-right" evidence="2">
        <dbReference type="Rhea" id="RHEA:25157"/>
    </physiologicalReaction>
</comment>
<dbReference type="FunFam" id="3.40.50.10300:FF:000002">
    <property type="entry name" value="Phosphopantothenate--cysteine ligase 2"/>
    <property type="match status" value="1"/>
</dbReference>
<dbReference type="InterPro" id="IPR035929">
    <property type="entry name" value="CoaB-like_sf"/>
</dbReference>
<keyword evidence="10" id="KW-1185">Reference proteome</keyword>